<comment type="pathway">
    <text evidence="1">Lipid metabolism.</text>
</comment>
<evidence type="ECO:0000256" key="3">
    <source>
        <dbReference type="ARBA" id="ARBA00023315"/>
    </source>
</evidence>
<dbReference type="Proteomes" id="UP000056905">
    <property type="component" value="Chromosome"/>
</dbReference>
<sequence>MSPIARLVKWALATYFRLQGWSVEGQAPASRKFVVIAAPHTSNWDFVYFIGAADALHLNLSFMGKASLFRWPFAGIMRDLGGVPIDRSQSRDTVSVMAEEFSRRDEFMLTIAPEGTRGKARQWKTGFYNIALKAGVPMVCGMMDYRRKVVSLGEAIMASGDYEKDMVKLAAIYQSCSPKYPERATTFQG</sequence>
<reference evidence="5 6" key="1">
    <citation type="submission" date="2015-10" db="EMBL/GenBank/DDBJ databases">
        <title>Conservation of the essential genome among Caulobacter and Brevundimonas species.</title>
        <authorList>
            <person name="Scott D."/>
            <person name="Ely B."/>
        </authorList>
    </citation>
    <scope>NUCLEOTIDE SEQUENCE [LARGE SCALE GENOMIC DNA]</scope>
    <source>
        <strain evidence="5 6">CB4</strain>
    </source>
</reference>
<dbReference type="PANTHER" id="PTHR10434">
    <property type="entry name" value="1-ACYL-SN-GLYCEROL-3-PHOSPHATE ACYLTRANSFERASE"/>
    <property type="match status" value="1"/>
</dbReference>
<dbReference type="GO" id="GO:0003841">
    <property type="term" value="F:1-acylglycerol-3-phosphate O-acyltransferase activity"/>
    <property type="evidence" value="ECO:0007669"/>
    <property type="project" value="TreeGrafter"/>
</dbReference>
<dbReference type="CDD" id="cd07988">
    <property type="entry name" value="LPLAT_ABO13168-like"/>
    <property type="match status" value="1"/>
</dbReference>
<evidence type="ECO:0000256" key="2">
    <source>
        <dbReference type="ARBA" id="ARBA00022679"/>
    </source>
</evidence>
<keyword evidence="3 5" id="KW-0012">Acyltransferase</keyword>
<keyword evidence="2 5" id="KW-0808">Transferase</keyword>
<evidence type="ECO:0000313" key="5">
    <source>
        <dbReference type="EMBL" id="ALL13473.1"/>
    </source>
</evidence>
<dbReference type="RefSeq" id="WP_062146503.1">
    <property type="nucleotide sequence ID" value="NZ_CP013002.1"/>
</dbReference>
<proteinExistence type="predicted"/>
<dbReference type="STRING" id="69395.AQ619_08985"/>
<feature type="domain" description="Phospholipid/glycerol acyltransferase" evidence="4">
    <location>
        <begin position="34"/>
        <end position="143"/>
    </location>
</feature>
<keyword evidence="6" id="KW-1185">Reference proteome</keyword>
<accession>A0A0P0NZY4</accession>
<organism evidence="5 6">
    <name type="scientific">Caulobacter henricii</name>
    <dbReference type="NCBI Taxonomy" id="69395"/>
    <lineage>
        <taxon>Bacteria</taxon>
        <taxon>Pseudomonadati</taxon>
        <taxon>Pseudomonadota</taxon>
        <taxon>Alphaproteobacteria</taxon>
        <taxon>Caulobacterales</taxon>
        <taxon>Caulobacteraceae</taxon>
        <taxon>Caulobacter</taxon>
    </lineage>
</organism>
<dbReference type="AlphaFoldDB" id="A0A0P0NZY4"/>
<dbReference type="OrthoDB" id="9796839at2"/>
<dbReference type="GO" id="GO:0006654">
    <property type="term" value="P:phosphatidic acid biosynthetic process"/>
    <property type="evidence" value="ECO:0007669"/>
    <property type="project" value="TreeGrafter"/>
</dbReference>
<evidence type="ECO:0000313" key="6">
    <source>
        <dbReference type="Proteomes" id="UP000056905"/>
    </source>
</evidence>
<dbReference type="PANTHER" id="PTHR10434:SF9">
    <property type="entry name" value="PHOSPHOLIPID_GLYCEROL ACYLTRANSFERASE DOMAIN-CONTAINING PROTEIN"/>
    <property type="match status" value="1"/>
</dbReference>
<dbReference type="SUPFAM" id="SSF69593">
    <property type="entry name" value="Glycerol-3-phosphate (1)-acyltransferase"/>
    <property type="match status" value="1"/>
</dbReference>
<evidence type="ECO:0000256" key="1">
    <source>
        <dbReference type="ARBA" id="ARBA00005189"/>
    </source>
</evidence>
<protein>
    <submittedName>
        <fullName evidence="5">Acyltransferase</fullName>
    </submittedName>
</protein>
<dbReference type="Pfam" id="PF01553">
    <property type="entry name" value="Acyltransferase"/>
    <property type="match status" value="1"/>
</dbReference>
<dbReference type="SMART" id="SM00563">
    <property type="entry name" value="PlsC"/>
    <property type="match status" value="1"/>
</dbReference>
<evidence type="ECO:0000259" key="4">
    <source>
        <dbReference type="SMART" id="SM00563"/>
    </source>
</evidence>
<dbReference type="EMBL" id="CP013002">
    <property type="protein sequence ID" value="ALL13473.1"/>
    <property type="molecule type" value="Genomic_DNA"/>
</dbReference>
<name>A0A0P0NZY4_9CAUL</name>
<gene>
    <name evidence="5" type="ORF">AQ619_08985</name>
</gene>
<dbReference type="KEGG" id="chq:AQ619_08985"/>
<dbReference type="InterPro" id="IPR002123">
    <property type="entry name" value="Plipid/glycerol_acylTrfase"/>
</dbReference>